<gene>
    <name evidence="1" type="ORF">BE221DRAFT_161748</name>
</gene>
<proteinExistence type="predicted"/>
<reference evidence="1" key="1">
    <citation type="submission" date="2017-04" db="EMBL/GenBank/DDBJ databases">
        <title>Population genomics of picophytoplankton unveils novel chromosome hypervariability.</title>
        <authorList>
            <consortium name="DOE Joint Genome Institute"/>
            <person name="Blanc-Mathieu R."/>
            <person name="Krasovec M."/>
            <person name="Hebrard M."/>
            <person name="Yau S."/>
            <person name="Desgranges E."/>
            <person name="Martin J."/>
            <person name="Schackwitz W."/>
            <person name="Kuo A."/>
            <person name="Salin G."/>
            <person name="Donnadieu C."/>
            <person name="Desdevises Y."/>
            <person name="Sanchez-Ferandin S."/>
            <person name="Moreau H."/>
            <person name="Rivals E."/>
            <person name="Grigoriev I.V."/>
            <person name="Grimsley N."/>
            <person name="Eyre-Walker A."/>
            <person name="Piganeau G."/>
        </authorList>
    </citation>
    <scope>NUCLEOTIDE SEQUENCE [LARGE SCALE GENOMIC DNA]</scope>
    <source>
        <strain evidence="1">RCC 1115</strain>
    </source>
</reference>
<dbReference type="Proteomes" id="UP000195557">
    <property type="component" value="Unassembled WGS sequence"/>
</dbReference>
<evidence type="ECO:0008006" key="2">
    <source>
        <dbReference type="Google" id="ProtNLM"/>
    </source>
</evidence>
<evidence type="ECO:0000313" key="1">
    <source>
        <dbReference type="EMBL" id="OUS48210.1"/>
    </source>
</evidence>
<protein>
    <recommendedName>
        <fullName evidence="2">ABM domain-containing protein</fullName>
    </recommendedName>
</protein>
<organism evidence="1">
    <name type="scientific">Ostreococcus tauri</name>
    <name type="common">Marine green alga</name>
    <dbReference type="NCBI Taxonomy" id="70448"/>
    <lineage>
        <taxon>Eukaryota</taxon>
        <taxon>Viridiplantae</taxon>
        <taxon>Chlorophyta</taxon>
        <taxon>Mamiellophyceae</taxon>
        <taxon>Mamiellales</taxon>
        <taxon>Bathycoccaceae</taxon>
        <taxon>Ostreococcus</taxon>
    </lineage>
</organism>
<sequence>MRAVASARARASWATGATRVERRRVRARAGKTASGGYEARNEFVIPSGDGAVVKRFEEEMALRVRVAKEANEYAFEQTWASKEAYEAYMNTPARRRSHLTVGVYQRLPKISGAFRRTSRRFCGDLKKSMEL</sequence>
<dbReference type="EMBL" id="KZ155775">
    <property type="protein sequence ID" value="OUS48210.1"/>
    <property type="molecule type" value="Genomic_DNA"/>
</dbReference>
<accession>A0A1Y5IF71</accession>
<dbReference type="AlphaFoldDB" id="A0A1Y5IF71"/>
<name>A0A1Y5IF71_OSTTA</name>